<evidence type="ECO:0000256" key="2">
    <source>
        <dbReference type="ARBA" id="ARBA00023125"/>
    </source>
</evidence>
<comment type="caution">
    <text evidence="6">The sequence shown here is derived from an EMBL/GenBank/DDBJ whole genome shotgun (WGS) entry which is preliminary data.</text>
</comment>
<dbReference type="SUPFAM" id="SSF51215">
    <property type="entry name" value="Regulatory protein AraC"/>
    <property type="match status" value="1"/>
</dbReference>
<name>A0ABW0JLH0_9GAMM</name>
<dbReference type="SUPFAM" id="SSF46689">
    <property type="entry name" value="Homeodomain-like"/>
    <property type="match status" value="2"/>
</dbReference>
<evidence type="ECO:0000313" key="7">
    <source>
        <dbReference type="Proteomes" id="UP001596013"/>
    </source>
</evidence>
<keyword evidence="7" id="KW-1185">Reference proteome</keyword>
<evidence type="ECO:0000256" key="4">
    <source>
        <dbReference type="ARBA" id="ARBA00023163"/>
    </source>
</evidence>
<evidence type="ECO:0000256" key="1">
    <source>
        <dbReference type="ARBA" id="ARBA00023015"/>
    </source>
</evidence>
<dbReference type="InterPro" id="IPR018062">
    <property type="entry name" value="HTH_AraC-typ_CS"/>
</dbReference>
<keyword evidence="2" id="KW-0238">DNA-binding</keyword>
<feature type="domain" description="HTH araC/xylS-type" evidence="5">
    <location>
        <begin position="198"/>
        <end position="299"/>
    </location>
</feature>
<dbReference type="InterPro" id="IPR050204">
    <property type="entry name" value="AraC_XylS_family_regulators"/>
</dbReference>
<dbReference type="Proteomes" id="UP001596013">
    <property type="component" value="Unassembled WGS sequence"/>
</dbReference>
<dbReference type="EMBL" id="JBHSMK010000005">
    <property type="protein sequence ID" value="MFC5436907.1"/>
    <property type="molecule type" value="Genomic_DNA"/>
</dbReference>
<dbReference type="PRINTS" id="PR00032">
    <property type="entry name" value="HTHARAC"/>
</dbReference>
<sequence length="306" mass="33736">MYIEPHPELPEGTPPRLVAPALESLLNQSMLRVDVVAELHRCGSWFLSQPRYTCGLFHLVGAGRCIFECPALGEPVQLEAGDLVVLPQGDAHRLSVDARDRPAQPDRTSFICGELKFLGNAHHPLSHALPPFFVTRSQQAGATFRQLSAMMVEMVDAGLVGRQVLLNKLADALFTLAICDYASRAGEHRGLFAALADPRICKVLHAVHDTPGFGWTMQSLASLACMSRSAFAERFTHLMKMPPMQYVTQWRVTVAEQLLRDRRQSVADIAQQLGYSSEAAFRRLFKRVSGVSPGRIRIEGAGPIPD</sequence>
<dbReference type="Pfam" id="PF12852">
    <property type="entry name" value="Cupin_6"/>
    <property type="match status" value="1"/>
</dbReference>
<reference evidence="7" key="1">
    <citation type="journal article" date="2019" name="Int. J. Syst. Evol. Microbiol.">
        <title>The Global Catalogue of Microorganisms (GCM) 10K type strain sequencing project: providing services to taxonomists for standard genome sequencing and annotation.</title>
        <authorList>
            <consortium name="The Broad Institute Genomics Platform"/>
            <consortium name="The Broad Institute Genome Sequencing Center for Infectious Disease"/>
            <person name="Wu L."/>
            <person name="Ma J."/>
        </authorList>
    </citation>
    <scope>NUCLEOTIDE SEQUENCE [LARGE SCALE GENOMIC DNA]</scope>
    <source>
        <strain evidence="7">JCM 17130</strain>
    </source>
</reference>
<protein>
    <submittedName>
        <fullName evidence="6">AraC family transcriptional regulator</fullName>
    </submittedName>
</protein>
<evidence type="ECO:0000259" key="5">
    <source>
        <dbReference type="PROSITE" id="PS01124"/>
    </source>
</evidence>
<dbReference type="InterPro" id="IPR009057">
    <property type="entry name" value="Homeodomain-like_sf"/>
</dbReference>
<evidence type="ECO:0000256" key="3">
    <source>
        <dbReference type="ARBA" id="ARBA00023159"/>
    </source>
</evidence>
<dbReference type="InterPro" id="IPR037923">
    <property type="entry name" value="HTH-like"/>
</dbReference>
<keyword evidence="1" id="KW-0805">Transcription regulation</keyword>
<accession>A0ABW0JLH0</accession>
<dbReference type="Gene3D" id="1.10.10.60">
    <property type="entry name" value="Homeodomain-like"/>
    <property type="match status" value="2"/>
</dbReference>
<dbReference type="InterPro" id="IPR018060">
    <property type="entry name" value="HTH_AraC"/>
</dbReference>
<dbReference type="PANTHER" id="PTHR46796:SF7">
    <property type="entry name" value="ARAC FAMILY TRANSCRIPTIONAL REGULATOR"/>
    <property type="match status" value="1"/>
</dbReference>
<dbReference type="InterPro" id="IPR032783">
    <property type="entry name" value="AraC_lig"/>
</dbReference>
<keyword evidence="4" id="KW-0804">Transcription</keyword>
<dbReference type="PROSITE" id="PS00041">
    <property type="entry name" value="HTH_ARAC_FAMILY_1"/>
    <property type="match status" value="1"/>
</dbReference>
<gene>
    <name evidence="6" type="ORF">ACFPME_10095</name>
</gene>
<dbReference type="InterPro" id="IPR020449">
    <property type="entry name" value="Tscrpt_reg_AraC-type_HTH"/>
</dbReference>
<organism evidence="6 7">
    <name type="scientific">Rhodanobacter umsongensis</name>
    <dbReference type="NCBI Taxonomy" id="633153"/>
    <lineage>
        <taxon>Bacteria</taxon>
        <taxon>Pseudomonadati</taxon>
        <taxon>Pseudomonadota</taxon>
        <taxon>Gammaproteobacteria</taxon>
        <taxon>Lysobacterales</taxon>
        <taxon>Rhodanobacteraceae</taxon>
        <taxon>Rhodanobacter</taxon>
    </lineage>
</organism>
<dbReference type="PROSITE" id="PS01124">
    <property type="entry name" value="HTH_ARAC_FAMILY_2"/>
    <property type="match status" value="1"/>
</dbReference>
<keyword evidence="3" id="KW-0010">Activator</keyword>
<proteinExistence type="predicted"/>
<dbReference type="PANTHER" id="PTHR46796">
    <property type="entry name" value="HTH-TYPE TRANSCRIPTIONAL ACTIVATOR RHAS-RELATED"/>
    <property type="match status" value="1"/>
</dbReference>
<evidence type="ECO:0000313" key="6">
    <source>
        <dbReference type="EMBL" id="MFC5436907.1"/>
    </source>
</evidence>
<dbReference type="Pfam" id="PF12833">
    <property type="entry name" value="HTH_18"/>
    <property type="match status" value="1"/>
</dbReference>
<dbReference type="RefSeq" id="WP_377304782.1">
    <property type="nucleotide sequence ID" value="NZ_JBHSMK010000005.1"/>
</dbReference>
<dbReference type="SMART" id="SM00342">
    <property type="entry name" value="HTH_ARAC"/>
    <property type="match status" value="1"/>
</dbReference>